<feature type="domain" description="C2" evidence="1">
    <location>
        <begin position="1"/>
        <end position="129"/>
    </location>
</feature>
<proteinExistence type="predicted"/>
<dbReference type="InterPro" id="IPR035892">
    <property type="entry name" value="C2_domain_sf"/>
</dbReference>
<dbReference type="CDD" id="cd04051">
    <property type="entry name" value="C2_SRC2_like"/>
    <property type="match status" value="1"/>
</dbReference>
<dbReference type="Gene3D" id="2.60.40.150">
    <property type="entry name" value="C2 domain"/>
    <property type="match status" value="1"/>
</dbReference>
<gene>
    <name evidence="2" type="ORF">SLEP1_g32855</name>
</gene>
<keyword evidence="3" id="KW-1185">Reference proteome</keyword>
<dbReference type="Proteomes" id="UP001054252">
    <property type="component" value="Unassembled WGS sequence"/>
</dbReference>
<dbReference type="SUPFAM" id="SSF49562">
    <property type="entry name" value="C2 domain (Calcium/lipid-binding domain, CaLB)"/>
    <property type="match status" value="1"/>
</dbReference>
<dbReference type="InterPro" id="IPR044750">
    <property type="entry name" value="C2_SRC2/BAP"/>
</dbReference>
<evidence type="ECO:0000313" key="2">
    <source>
        <dbReference type="EMBL" id="GKV23077.1"/>
    </source>
</evidence>
<name>A0AAV5KER3_9ROSI</name>
<dbReference type="InterPro" id="IPR000008">
    <property type="entry name" value="C2_dom"/>
</dbReference>
<organism evidence="2 3">
    <name type="scientific">Rubroshorea leprosula</name>
    <dbReference type="NCBI Taxonomy" id="152421"/>
    <lineage>
        <taxon>Eukaryota</taxon>
        <taxon>Viridiplantae</taxon>
        <taxon>Streptophyta</taxon>
        <taxon>Embryophyta</taxon>
        <taxon>Tracheophyta</taxon>
        <taxon>Spermatophyta</taxon>
        <taxon>Magnoliopsida</taxon>
        <taxon>eudicotyledons</taxon>
        <taxon>Gunneridae</taxon>
        <taxon>Pentapetalae</taxon>
        <taxon>rosids</taxon>
        <taxon>malvids</taxon>
        <taxon>Malvales</taxon>
        <taxon>Dipterocarpaceae</taxon>
        <taxon>Rubroshorea</taxon>
    </lineage>
</organism>
<evidence type="ECO:0000259" key="1">
    <source>
        <dbReference type="PROSITE" id="PS50004"/>
    </source>
</evidence>
<dbReference type="AlphaFoldDB" id="A0AAV5KER3"/>
<comment type="caution">
    <text evidence="2">The sequence shown here is derived from an EMBL/GenBank/DDBJ whole genome shotgun (WGS) entry which is preliminary data.</text>
</comment>
<dbReference type="PANTHER" id="PTHR32246">
    <property type="entry name" value="INGRESSION PROTEIN FIC1"/>
    <property type="match status" value="1"/>
</dbReference>
<accession>A0AAV5KER3</accession>
<sequence length="188" mass="20602">MLLGSSHQQPQFIIEITILSAEGLKNTSSALFSHRLRPFVTISTVLPAPSDRDNNRHSYQTRVDDSGGVNPTWGDKFRVPVDSTFFANRYSCIYLQLYTKRLISGKTLLGWCHIPVSDIGVPPAGSLQHRSYRLRARDGSRGPGTLNVSVKLESATLLGGNGFPLDTCQTVIGVPLTVWPHVGKTAEN</sequence>
<dbReference type="EMBL" id="BPVZ01000062">
    <property type="protein sequence ID" value="GKV23077.1"/>
    <property type="molecule type" value="Genomic_DNA"/>
</dbReference>
<evidence type="ECO:0000313" key="3">
    <source>
        <dbReference type="Proteomes" id="UP001054252"/>
    </source>
</evidence>
<dbReference type="GO" id="GO:0006952">
    <property type="term" value="P:defense response"/>
    <property type="evidence" value="ECO:0007669"/>
    <property type="project" value="InterPro"/>
</dbReference>
<protein>
    <recommendedName>
        <fullName evidence="1">C2 domain-containing protein</fullName>
    </recommendedName>
</protein>
<dbReference type="PANTHER" id="PTHR32246:SF66">
    <property type="entry name" value="C2 DOMAIN-CONTAINING PROTEIN"/>
    <property type="match status" value="1"/>
</dbReference>
<dbReference type="PROSITE" id="PS50004">
    <property type="entry name" value="C2"/>
    <property type="match status" value="1"/>
</dbReference>
<dbReference type="SMART" id="SM00239">
    <property type="entry name" value="C2"/>
    <property type="match status" value="1"/>
</dbReference>
<dbReference type="Pfam" id="PF00168">
    <property type="entry name" value="C2"/>
    <property type="match status" value="1"/>
</dbReference>
<reference evidence="2 3" key="1">
    <citation type="journal article" date="2021" name="Commun. Biol.">
        <title>The genome of Shorea leprosula (Dipterocarpaceae) highlights the ecological relevance of drought in aseasonal tropical rainforests.</title>
        <authorList>
            <person name="Ng K.K.S."/>
            <person name="Kobayashi M.J."/>
            <person name="Fawcett J.A."/>
            <person name="Hatakeyama M."/>
            <person name="Paape T."/>
            <person name="Ng C.H."/>
            <person name="Ang C.C."/>
            <person name="Tnah L.H."/>
            <person name="Lee C.T."/>
            <person name="Nishiyama T."/>
            <person name="Sese J."/>
            <person name="O'Brien M.J."/>
            <person name="Copetti D."/>
            <person name="Mohd Noor M.I."/>
            <person name="Ong R.C."/>
            <person name="Putra M."/>
            <person name="Sireger I.Z."/>
            <person name="Indrioko S."/>
            <person name="Kosugi Y."/>
            <person name="Izuno A."/>
            <person name="Isagi Y."/>
            <person name="Lee S.L."/>
            <person name="Shimizu K.K."/>
        </authorList>
    </citation>
    <scope>NUCLEOTIDE SEQUENCE [LARGE SCALE GENOMIC DNA]</scope>
    <source>
        <strain evidence="2">214</strain>
    </source>
</reference>